<reference evidence="1" key="1">
    <citation type="submission" date="2018-02" db="EMBL/GenBank/DDBJ databases">
        <title>Rhizophora mucronata_Transcriptome.</title>
        <authorList>
            <person name="Meera S.P."/>
            <person name="Sreeshan A."/>
            <person name="Augustine A."/>
        </authorList>
    </citation>
    <scope>NUCLEOTIDE SEQUENCE</scope>
    <source>
        <tissue evidence="1">Leaf</tissue>
    </source>
</reference>
<evidence type="ECO:0000313" key="1">
    <source>
        <dbReference type="EMBL" id="MBX34802.1"/>
    </source>
</evidence>
<dbReference type="EMBL" id="GGEC01054318">
    <property type="protein sequence ID" value="MBX34802.1"/>
    <property type="molecule type" value="Transcribed_RNA"/>
</dbReference>
<protein>
    <submittedName>
        <fullName evidence="1">Uncharacterized protein</fullName>
    </submittedName>
</protein>
<accession>A0A2P2MX67</accession>
<name>A0A2P2MX67_RHIMU</name>
<organism evidence="1">
    <name type="scientific">Rhizophora mucronata</name>
    <name type="common">Asiatic mangrove</name>
    <dbReference type="NCBI Taxonomy" id="61149"/>
    <lineage>
        <taxon>Eukaryota</taxon>
        <taxon>Viridiplantae</taxon>
        <taxon>Streptophyta</taxon>
        <taxon>Embryophyta</taxon>
        <taxon>Tracheophyta</taxon>
        <taxon>Spermatophyta</taxon>
        <taxon>Magnoliopsida</taxon>
        <taxon>eudicotyledons</taxon>
        <taxon>Gunneridae</taxon>
        <taxon>Pentapetalae</taxon>
        <taxon>rosids</taxon>
        <taxon>fabids</taxon>
        <taxon>Malpighiales</taxon>
        <taxon>Rhizophoraceae</taxon>
        <taxon>Rhizophora</taxon>
    </lineage>
</organism>
<proteinExistence type="predicted"/>
<sequence>MLTLTLQAFVGNLLQ</sequence>